<keyword evidence="1" id="KW-0132">Cell division</keyword>
<proteinExistence type="predicted"/>
<dbReference type="EMBL" id="JADIMA010000060">
    <property type="protein sequence ID" value="MBO8473212.1"/>
    <property type="molecule type" value="Genomic_DNA"/>
</dbReference>
<dbReference type="Proteomes" id="UP000823604">
    <property type="component" value="Unassembled WGS sequence"/>
</dbReference>
<dbReference type="InterPro" id="IPR007838">
    <property type="entry name" value="Cell_div_ZapA-like"/>
</dbReference>
<reference evidence="1" key="2">
    <citation type="journal article" date="2021" name="PeerJ">
        <title>Extensive microbial diversity within the chicken gut microbiome revealed by metagenomics and culture.</title>
        <authorList>
            <person name="Gilroy R."/>
            <person name="Ravi A."/>
            <person name="Getino M."/>
            <person name="Pursley I."/>
            <person name="Horton D.L."/>
            <person name="Alikhan N.F."/>
            <person name="Baker D."/>
            <person name="Gharbi K."/>
            <person name="Hall N."/>
            <person name="Watson M."/>
            <person name="Adriaenssens E.M."/>
            <person name="Foster-Nyarko E."/>
            <person name="Jarju S."/>
            <person name="Secka A."/>
            <person name="Antonio M."/>
            <person name="Oren A."/>
            <person name="Chaudhuri R.R."/>
            <person name="La Ragione R."/>
            <person name="Hildebrand F."/>
            <person name="Pallen M.J."/>
        </authorList>
    </citation>
    <scope>NUCLEOTIDE SEQUENCE</scope>
    <source>
        <strain evidence="1">B1-8020</strain>
    </source>
</reference>
<name>A0A9D9II26_9BACT</name>
<dbReference type="AlphaFoldDB" id="A0A9D9II26"/>
<organism evidence="1 2">
    <name type="scientific">Candidatus Merdivivens pullicola</name>
    <dbReference type="NCBI Taxonomy" id="2840872"/>
    <lineage>
        <taxon>Bacteria</taxon>
        <taxon>Pseudomonadati</taxon>
        <taxon>Bacteroidota</taxon>
        <taxon>Bacteroidia</taxon>
        <taxon>Bacteroidales</taxon>
        <taxon>Muribaculaceae</taxon>
        <taxon>Muribaculaceae incertae sedis</taxon>
        <taxon>Candidatus Merdivivens</taxon>
    </lineage>
</organism>
<evidence type="ECO:0000313" key="2">
    <source>
        <dbReference type="Proteomes" id="UP000823604"/>
    </source>
</evidence>
<accession>A0A9D9II26</accession>
<sequence length="100" mass="11884">MNDERQKIKIRIGTWDHLLKVSSPEEENYFRRAAKEINAKLISYQTEYPGNPSIEFLSFIALLMAKKVLMLEDRLKNDPLKEEIDDLDARLRQYLQKDNE</sequence>
<protein>
    <submittedName>
        <fullName evidence="1">Cell division protein ZapA</fullName>
    </submittedName>
</protein>
<dbReference type="Pfam" id="PF05164">
    <property type="entry name" value="ZapA"/>
    <property type="match status" value="1"/>
</dbReference>
<dbReference type="SUPFAM" id="SSF102829">
    <property type="entry name" value="Cell division protein ZapA-like"/>
    <property type="match status" value="1"/>
</dbReference>
<keyword evidence="1" id="KW-0131">Cell cycle</keyword>
<reference evidence="1" key="1">
    <citation type="submission" date="2020-10" db="EMBL/GenBank/DDBJ databases">
        <authorList>
            <person name="Gilroy R."/>
        </authorList>
    </citation>
    <scope>NUCLEOTIDE SEQUENCE</scope>
    <source>
        <strain evidence="1">B1-8020</strain>
    </source>
</reference>
<dbReference type="InterPro" id="IPR036192">
    <property type="entry name" value="Cell_div_ZapA-like_sf"/>
</dbReference>
<comment type="caution">
    <text evidence="1">The sequence shown here is derived from an EMBL/GenBank/DDBJ whole genome shotgun (WGS) entry which is preliminary data.</text>
</comment>
<dbReference type="GO" id="GO:0051301">
    <property type="term" value="P:cell division"/>
    <property type="evidence" value="ECO:0007669"/>
    <property type="project" value="UniProtKB-KW"/>
</dbReference>
<gene>
    <name evidence="1" type="ORF">IAB81_06230</name>
</gene>
<evidence type="ECO:0000313" key="1">
    <source>
        <dbReference type="EMBL" id="MBO8473212.1"/>
    </source>
</evidence>